<dbReference type="EMBL" id="HG674657">
    <property type="protein sequence ID" value="CDJ39741.1"/>
    <property type="molecule type" value="Genomic_DNA"/>
</dbReference>
<gene>
    <name evidence="5" type="ORF">ETH_00024645</name>
</gene>
<dbReference type="Pfam" id="PF00400">
    <property type="entry name" value="WD40"/>
    <property type="match status" value="2"/>
</dbReference>
<dbReference type="OrthoDB" id="71437at2759"/>
<dbReference type="PANTHER" id="PTHR22842:SF3">
    <property type="entry name" value="WD REPEAT DOMAIN-CONTAINING PROTEIN 83"/>
    <property type="match status" value="1"/>
</dbReference>
<dbReference type="InterPro" id="IPR051980">
    <property type="entry name" value="WD_repeat_MORG1"/>
</dbReference>
<dbReference type="Gene3D" id="2.130.10.10">
    <property type="entry name" value="YVTN repeat-like/Quinoprotein amine dehydrogenase"/>
    <property type="match status" value="2"/>
</dbReference>
<feature type="region of interest" description="Disordered" evidence="4">
    <location>
        <begin position="363"/>
        <end position="382"/>
    </location>
</feature>
<evidence type="ECO:0008006" key="7">
    <source>
        <dbReference type="Google" id="ProtNLM"/>
    </source>
</evidence>
<feature type="compositionally biased region" description="Low complexity" evidence="4">
    <location>
        <begin position="363"/>
        <end position="379"/>
    </location>
</feature>
<dbReference type="RefSeq" id="XP_013230494.1">
    <property type="nucleotide sequence ID" value="XM_013375040.1"/>
</dbReference>
<feature type="compositionally biased region" description="Pro residues" evidence="4">
    <location>
        <begin position="433"/>
        <end position="453"/>
    </location>
</feature>
<name>U6KP38_EIMTE</name>
<dbReference type="SUPFAM" id="SSF50978">
    <property type="entry name" value="WD40 repeat-like"/>
    <property type="match status" value="1"/>
</dbReference>
<evidence type="ECO:0000256" key="2">
    <source>
        <dbReference type="ARBA" id="ARBA00022490"/>
    </source>
</evidence>
<evidence type="ECO:0000256" key="1">
    <source>
        <dbReference type="ARBA" id="ARBA00004496"/>
    </source>
</evidence>
<dbReference type="PANTHER" id="PTHR22842">
    <property type="entry name" value="WD40 REPEAT PROTEIN"/>
    <property type="match status" value="1"/>
</dbReference>
<evidence type="ECO:0000256" key="4">
    <source>
        <dbReference type="SAM" id="MobiDB-lite"/>
    </source>
</evidence>
<dbReference type="AlphaFoldDB" id="U6KP38"/>
<dbReference type="GO" id="GO:0000398">
    <property type="term" value="P:mRNA splicing, via spliceosome"/>
    <property type="evidence" value="ECO:0007669"/>
    <property type="project" value="TreeGrafter"/>
</dbReference>
<evidence type="ECO:0000256" key="3">
    <source>
        <dbReference type="ARBA" id="ARBA00038145"/>
    </source>
</evidence>
<proteinExistence type="inferred from homology"/>
<keyword evidence="6" id="KW-1185">Reference proteome</keyword>
<comment type="subcellular location">
    <subcellularLocation>
        <location evidence="1">Cytoplasm</location>
    </subcellularLocation>
</comment>
<dbReference type="InterPro" id="IPR001680">
    <property type="entry name" value="WD40_rpt"/>
</dbReference>
<dbReference type="VEuPathDB" id="ToxoDB:ETH2_0914500"/>
<reference evidence="5" key="2">
    <citation type="submission" date="2013-10" db="EMBL/GenBank/DDBJ databases">
        <authorList>
            <person name="Aslett M."/>
        </authorList>
    </citation>
    <scope>NUCLEOTIDE SEQUENCE [LARGE SCALE GENOMIC DNA]</scope>
    <source>
        <strain evidence="5">Houghton</strain>
    </source>
</reference>
<dbReference type="GeneID" id="25254039"/>
<dbReference type="VEuPathDB" id="ToxoDB:ETH_00024645"/>
<evidence type="ECO:0000313" key="5">
    <source>
        <dbReference type="EMBL" id="CDJ39741.1"/>
    </source>
</evidence>
<protein>
    <recommendedName>
        <fullName evidence="7">WD domain, G-beta repeat-containing protein</fullName>
    </recommendedName>
</protein>
<keyword evidence="2" id="KW-0963">Cytoplasm</keyword>
<dbReference type="GO" id="GO:0071013">
    <property type="term" value="C:catalytic step 2 spliceosome"/>
    <property type="evidence" value="ECO:0007669"/>
    <property type="project" value="TreeGrafter"/>
</dbReference>
<organism evidence="5 6">
    <name type="scientific">Eimeria tenella</name>
    <name type="common">Coccidian parasite</name>
    <dbReference type="NCBI Taxonomy" id="5802"/>
    <lineage>
        <taxon>Eukaryota</taxon>
        <taxon>Sar</taxon>
        <taxon>Alveolata</taxon>
        <taxon>Apicomplexa</taxon>
        <taxon>Conoidasida</taxon>
        <taxon>Coccidia</taxon>
        <taxon>Eucoccidiorida</taxon>
        <taxon>Eimeriorina</taxon>
        <taxon>Eimeriidae</taxon>
        <taxon>Eimeria</taxon>
    </lineage>
</organism>
<comment type="similarity">
    <text evidence="3">Belongs to the WD repeat MORG1 family.</text>
</comment>
<sequence>MERLEGPGEAPEEELEFLRFGCLRTFRCGASSVNSLLFFGDADHLLAGASDKTIYLLGAQHGVLHEYKGKQLAAAAAAAAARCCCSGRLLLQLRSSRGPPAAAAGRCCGSAAAECPLLLRLRSSRVPPAAAASCSKLLLHCFCFAVGEHTGVVACVGAHDELTHLFLSGGLDRRGILWDVTTGLALRQFPRTAPINACLLRGSPSPLSHLAALGDSDGLVRLFDIRGGGRRFGYVQVLSDAKDAISSIVAARERLIVASLDGCVYTYDLRKGALHVDCYGSPITCMSLSAEETLLLLSCVDASLRLAEVTSGETLHAFWGHLHSSCGAFRMQSCFFAAALPLPPPGAAAGLFAAAAAAAPDPDSPLQLHLQQQQQQQQQPKRAFDELLEALQNSKFKSKGNSLQPLFPYVVSGSEDGCIYFWDVLAAARGGPPGGPPEGPPGGPPDSWGPPGGPQGAPRFLGALQEGVHGKAHEAPALVVKSDLLSQRLCTAATDGTVKLWRQL</sequence>
<dbReference type="GO" id="GO:0005737">
    <property type="term" value="C:cytoplasm"/>
    <property type="evidence" value="ECO:0007669"/>
    <property type="project" value="UniProtKB-SubCell"/>
</dbReference>
<accession>U6KP38</accession>
<dbReference type="InterPro" id="IPR015943">
    <property type="entry name" value="WD40/YVTN_repeat-like_dom_sf"/>
</dbReference>
<evidence type="ECO:0000313" key="6">
    <source>
        <dbReference type="Proteomes" id="UP000030747"/>
    </source>
</evidence>
<dbReference type="Proteomes" id="UP000030747">
    <property type="component" value="Unassembled WGS sequence"/>
</dbReference>
<feature type="region of interest" description="Disordered" evidence="4">
    <location>
        <begin position="431"/>
        <end position="460"/>
    </location>
</feature>
<dbReference type="SMART" id="SM00320">
    <property type="entry name" value="WD40"/>
    <property type="match status" value="7"/>
</dbReference>
<reference evidence="5" key="1">
    <citation type="submission" date="2013-10" db="EMBL/GenBank/DDBJ databases">
        <title>Genomic analysis of the causative agents of coccidiosis in chickens.</title>
        <authorList>
            <person name="Reid A.J."/>
            <person name="Blake D."/>
            <person name="Billington K."/>
            <person name="Browne H."/>
            <person name="Dunn M."/>
            <person name="Hung S."/>
            <person name="Kawahara F."/>
            <person name="Miranda-Saavedra D."/>
            <person name="Mourier T."/>
            <person name="Nagra H."/>
            <person name="Otto T.D."/>
            <person name="Rawlings N."/>
            <person name="Sanchez A."/>
            <person name="Sanders M."/>
            <person name="Subramaniam C."/>
            <person name="Tay Y."/>
            <person name="Dear P."/>
            <person name="Doerig C."/>
            <person name="Gruber A."/>
            <person name="Parkinson J."/>
            <person name="Shirley M."/>
            <person name="Wan K.L."/>
            <person name="Berriman M."/>
            <person name="Tomley F."/>
            <person name="Pain A."/>
        </authorList>
    </citation>
    <scope>NUCLEOTIDE SEQUENCE [LARGE SCALE GENOMIC DNA]</scope>
    <source>
        <strain evidence="5">Houghton</strain>
    </source>
</reference>
<dbReference type="InterPro" id="IPR036322">
    <property type="entry name" value="WD40_repeat_dom_sf"/>
</dbReference>